<accession>A0A1R2BFA2</accession>
<evidence type="ECO:0008006" key="3">
    <source>
        <dbReference type="Google" id="ProtNLM"/>
    </source>
</evidence>
<proteinExistence type="predicted"/>
<protein>
    <recommendedName>
        <fullName evidence="3">N-acetyltransferase domain-containing protein</fullName>
    </recommendedName>
</protein>
<organism evidence="1 2">
    <name type="scientific">Stentor coeruleus</name>
    <dbReference type="NCBI Taxonomy" id="5963"/>
    <lineage>
        <taxon>Eukaryota</taxon>
        <taxon>Sar</taxon>
        <taxon>Alveolata</taxon>
        <taxon>Ciliophora</taxon>
        <taxon>Postciliodesmatophora</taxon>
        <taxon>Heterotrichea</taxon>
        <taxon>Heterotrichida</taxon>
        <taxon>Stentoridae</taxon>
        <taxon>Stentor</taxon>
    </lineage>
</organism>
<dbReference type="AlphaFoldDB" id="A0A1R2BFA2"/>
<sequence length="249" mass="28711">MSEIELSDFFYTELLTNVQALGEQIKNNFFKSFAVIYEEILFFSDDLTYSELFGPDSNRVYAVLIKDKENNSVLAAAHARIFLIENLENDISSNNTFVVPNYVIVVHKKFRKLGLAATMVETLEEAFLKDYPHRNVINFNLFFNPFSYKIFAKRTNSIIKPPCPKMANENFFIYELSHDIDNYFDLLRDGYKNLCDDLKLFSDLTELKDRAGIIAIHPVKMLEGNTLGLEAGDYVIDRIANKSRVIIIN</sequence>
<evidence type="ECO:0000313" key="2">
    <source>
        <dbReference type="Proteomes" id="UP000187209"/>
    </source>
</evidence>
<reference evidence="1 2" key="1">
    <citation type="submission" date="2016-11" db="EMBL/GenBank/DDBJ databases">
        <title>The macronuclear genome of Stentor coeruleus: a giant cell with tiny introns.</title>
        <authorList>
            <person name="Slabodnick M."/>
            <person name="Ruby J.G."/>
            <person name="Reiff S.B."/>
            <person name="Swart E.C."/>
            <person name="Gosai S."/>
            <person name="Prabakaran S."/>
            <person name="Witkowska E."/>
            <person name="Larue G.E."/>
            <person name="Fisher S."/>
            <person name="Freeman R.M."/>
            <person name="Gunawardena J."/>
            <person name="Chu W."/>
            <person name="Stover N.A."/>
            <person name="Gregory B.D."/>
            <person name="Nowacki M."/>
            <person name="Derisi J."/>
            <person name="Roy S.W."/>
            <person name="Marshall W.F."/>
            <person name="Sood P."/>
        </authorList>
    </citation>
    <scope>NUCLEOTIDE SEQUENCE [LARGE SCALE GENOMIC DNA]</scope>
    <source>
        <strain evidence="1">WM001</strain>
    </source>
</reference>
<keyword evidence="2" id="KW-1185">Reference proteome</keyword>
<gene>
    <name evidence="1" type="ORF">SteCoe_25437</name>
</gene>
<dbReference type="Proteomes" id="UP000187209">
    <property type="component" value="Unassembled WGS sequence"/>
</dbReference>
<comment type="caution">
    <text evidence="1">The sequence shown here is derived from an EMBL/GenBank/DDBJ whole genome shotgun (WGS) entry which is preliminary data.</text>
</comment>
<evidence type="ECO:0000313" key="1">
    <source>
        <dbReference type="EMBL" id="OMJ75431.1"/>
    </source>
</evidence>
<name>A0A1R2BFA2_9CILI</name>
<dbReference type="EMBL" id="MPUH01000691">
    <property type="protein sequence ID" value="OMJ75431.1"/>
    <property type="molecule type" value="Genomic_DNA"/>
</dbReference>